<gene>
    <name evidence="1" type="ORF">C7440_1905</name>
</gene>
<dbReference type="STRING" id="1231391.GCA_000308195_00615"/>
<dbReference type="PANTHER" id="PTHR31891">
    <property type="entry name" value="FORMAMIDASE C869.04-RELATED"/>
    <property type="match status" value="1"/>
</dbReference>
<name>A0A2U1CN35_9BURK</name>
<dbReference type="AlphaFoldDB" id="A0A2U1CN35"/>
<evidence type="ECO:0000313" key="2">
    <source>
        <dbReference type="Proteomes" id="UP000246145"/>
    </source>
</evidence>
<organism evidence="1 2">
    <name type="scientific">Pusillimonas noertemannii</name>
    <dbReference type="NCBI Taxonomy" id="305977"/>
    <lineage>
        <taxon>Bacteria</taxon>
        <taxon>Pseudomonadati</taxon>
        <taxon>Pseudomonadota</taxon>
        <taxon>Betaproteobacteria</taxon>
        <taxon>Burkholderiales</taxon>
        <taxon>Alcaligenaceae</taxon>
        <taxon>Pusillimonas</taxon>
    </lineage>
</organism>
<proteinExistence type="predicted"/>
<dbReference type="Pfam" id="PF03069">
    <property type="entry name" value="FmdA_AmdA"/>
    <property type="match status" value="1"/>
</dbReference>
<dbReference type="GO" id="GO:0016811">
    <property type="term" value="F:hydrolase activity, acting on carbon-nitrogen (but not peptide) bonds, in linear amides"/>
    <property type="evidence" value="ECO:0007669"/>
    <property type="project" value="InterPro"/>
</dbReference>
<reference evidence="1 2" key="1">
    <citation type="submission" date="2018-04" db="EMBL/GenBank/DDBJ databases">
        <title>Genomic Encyclopedia of Type Strains, Phase IV (KMG-IV): sequencing the most valuable type-strain genomes for metagenomic binning, comparative biology and taxonomic classification.</title>
        <authorList>
            <person name="Goeker M."/>
        </authorList>
    </citation>
    <scope>NUCLEOTIDE SEQUENCE [LARGE SCALE GENOMIC DNA]</scope>
    <source>
        <strain evidence="1 2">DSM 10065</strain>
    </source>
</reference>
<dbReference type="Proteomes" id="UP000246145">
    <property type="component" value="Unassembled WGS sequence"/>
</dbReference>
<dbReference type="SUPFAM" id="SSF141130">
    <property type="entry name" value="Acetamidase/Formamidase-like"/>
    <property type="match status" value="1"/>
</dbReference>
<keyword evidence="2" id="KW-1185">Reference proteome</keyword>
<protein>
    <submittedName>
        <fullName evidence="1">Formamidase</fullName>
    </submittedName>
</protein>
<dbReference type="Gene3D" id="2.60.120.580">
    <property type="entry name" value="Acetamidase/Formamidase-like domains"/>
    <property type="match status" value="1"/>
</dbReference>
<dbReference type="PANTHER" id="PTHR31891:SF1">
    <property type="entry name" value="FORMAMIDASE C869.04-RELATED"/>
    <property type="match status" value="1"/>
</dbReference>
<comment type="caution">
    <text evidence="1">The sequence shown here is derived from an EMBL/GenBank/DDBJ whole genome shotgun (WGS) entry which is preliminary data.</text>
</comment>
<dbReference type="Gene3D" id="3.10.28.20">
    <property type="entry name" value="Acetamidase/Formamidase-like domains"/>
    <property type="match status" value="1"/>
</dbReference>
<sequence>MHAIRIDRSKRLCDEPHCGHNRYHPDIEPLLEVNEGEEVILETRDAVDGQIAPDATVADFAKIDIGALHPLTGPVYVKGVKAGDVLEIEFLDVVPQATGFTCILPGLGFLRDVMTDPFLAHWKLSDGWATSEQVPGVRIPGAPFMGISAVAPSRQKVEEWTRREQKIAERGGMVMMPDPAGAIPAGACGVHGLRTLPPRENGGNFDVKQLTKGAKLFLPVYVDGGLFSTGDGHFAQGDGEVCVNAIEMGATVAVRFKRHAGLALRRKFEGPVFTYTQPVPDPRSNLSQQMLGVMGMPLHPDGDCEGENLNLAARNAVLNMMHLLQERGFSQQQAYVICSIAADLRISNAVDVPNYVVSAVLPEAIFG</sequence>
<dbReference type="EMBL" id="QEKO01000002">
    <property type="protein sequence ID" value="PVY62412.1"/>
    <property type="molecule type" value="Genomic_DNA"/>
</dbReference>
<accession>A0A2U1CN35</accession>
<dbReference type="InterPro" id="IPR004304">
    <property type="entry name" value="FmdA_AmdA"/>
</dbReference>
<evidence type="ECO:0000313" key="1">
    <source>
        <dbReference type="EMBL" id="PVY62412.1"/>
    </source>
</evidence>
<dbReference type="RefSeq" id="WP_165832519.1">
    <property type="nucleotide sequence ID" value="NZ_JACCEX010000002.1"/>
</dbReference>